<accession>A0A4S4N700</accession>
<evidence type="ECO:0000256" key="1">
    <source>
        <dbReference type="SAM" id="SignalP"/>
    </source>
</evidence>
<reference evidence="2 3" key="1">
    <citation type="submission" date="2019-04" db="EMBL/GenBank/DDBJ databases">
        <title>Lewinella litorea sp. nov., isolated from a marine sand.</title>
        <authorList>
            <person name="Yoon J.-H."/>
        </authorList>
    </citation>
    <scope>NUCLEOTIDE SEQUENCE [LARGE SCALE GENOMIC DNA]</scope>
    <source>
        <strain evidence="2 3">HSMS-39</strain>
    </source>
</reference>
<dbReference type="OrthoDB" id="1492606at2"/>
<keyword evidence="3" id="KW-1185">Reference proteome</keyword>
<organism evidence="2 3">
    <name type="scientific">Neolewinella litorea</name>
    <dbReference type="NCBI Taxonomy" id="2562452"/>
    <lineage>
        <taxon>Bacteria</taxon>
        <taxon>Pseudomonadati</taxon>
        <taxon>Bacteroidota</taxon>
        <taxon>Saprospiria</taxon>
        <taxon>Saprospirales</taxon>
        <taxon>Lewinellaceae</taxon>
        <taxon>Neolewinella</taxon>
    </lineage>
</organism>
<dbReference type="AlphaFoldDB" id="A0A4S4N700"/>
<dbReference type="PROSITE" id="PS51257">
    <property type="entry name" value="PROKAR_LIPOPROTEIN"/>
    <property type="match status" value="1"/>
</dbReference>
<evidence type="ECO:0000313" key="2">
    <source>
        <dbReference type="EMBL" id="THH34922.1"/>
    </source>
</evidence>
<dbReference type="Proteomes" id="UP000308528">
    <property type="component" value="Unassembled WGS sequence"/>
</dbReference>
<feature type="signal peptide" evidence="1">
    <location>
        <begin position="1"/>
        <end position="17"/>
    </location>
</feature>
<evidence type="ECO:0000313" key="3">
    <source>
        <dbReference type="Proteomes" id="UP000308528"/>
    </source>
</evidence>
<feature type="chain" id="PRO_5020269820" description="Lipocalin-like domain-containing protein" evidence="1">
    <location>
        <begin position="18"/>
        <end position="178"/>
    </location>
</feature>
<proteinExistence type="predicted"/>
<protein>
    <recommendedName>
        <fullName evidence="4">Lipocalin-like domain-containing protein</fullName>
    </recommendedName>
</protein>
<name>A0A4S4N700_9BACT</name>
<evidence type="ECO:0008006" key="4">
    <source>
        <dbReference type="Google" id="ProtNLM"/>
    </source>
</evidence>
<keyword evidence="1" id="KW-0732">Signal</keyword>
<dbReference type="EMBL" id="SRSF01000014">
    <property type="protein sequence ID" value="THH34922.1"/>
    <property type="molecule type" value="Genomic_DNA"/>
</dbReference>
<sequence>MSKFLPFLFLFVLGVSACQKDEPDNYTITEADFVGSWGIREFSGDFRVQGNFSGNPVDEEGVSSISESDLMIFLEDDGRWTSSGDYLMTVETSSDRQQTRESGVGSGKWSFRDGSLLLSGLRNPNGNGYFTDPQRFPVLDFVRQKQISLTTEMDVTESDADYGISLRTQGNFVLQLVR</sequence>
<gene>
    <name evidence="2" type="ORF">E4021_17150</name>
</gene>
<dbReference type="RefSeq" id="WP_136460621.1">
    <property type="nucleotide sequence ID" value="NZ_SRSF01000014.1"/>
</dbReference>
<comment type="caution">
    <text evidence="2">The sequence shown here is derived from an EMBL/GenBank/DDBJ whole genome shotgun (WGS) entry which is preliminary data.</text>
</comment>